<gene>
    <name evidence="3" type="ORF">MICPUN_62165</name>
</gene>
<dbReference type="KEGG" id="mis:MICPUN_62165"/>
<evidence type="ECO:0000256" key="1">
    <source>
        <dbReference type="SAM" id="MobiDB-lite"/>
    </source>
</evidence>
<feature type="transmembrane region" description="Helical" evidence="2">
    <location>
        <begin position="155"/>
        <end position="175"/>
    </location>
</feature>
<dbReference type="AlphaFoldDB" id="C1FHQ7"/>
<feature type="compositionally biased region" description="Basic and acidic residues" evidence="1">
    <location>
        <begin position="58"/>
        <end position="79"/>
    </location>
</feature>
<evidence type="ECO:0000313" key="4">
    <source>
        <dbReference type="Proteomes" id="UP000002009"/>
    </source>
</evidence>
<protein>
    <submittedName>
        <fullName evidence="3">Uncharacterized protein</fullName>
    </submittedName>
</protein>
<feature type="region of interest" description="Disordered" evidence="1">
    <location>
        <begin position="1"/>
        <end position="122"/>
    </location>
</feature>
<dbReference type="EMBL" id="CP001576">
    <property type="protein sequence ID" value="ACO70143.1"/>
    <property type="molecule type" value="Genomic_DNA"/>
</dbReference>
<keyword evidence="4" id="KW-1185">Reference proteome</keyword>
<proteinExistence type="predicted"/>
<evidence type="ECO:0000256" key="2">
    <source>
        <dbReference type="SAM" id="Phobius"/>
    </source>
</evidence>
<reference evidence="3 4" key="1">
    <citation type="journal article" date="2009" name="Science">
        <title>Green evolution and dynamic adaptations revealed by genomes of the marine picoeukaryotes Micromonas.</title>
        <authorList>
            <person name="Worden A.Z."/>
            <person name="Lee J.H."/>
            <person name="Mock T."/>
            <person name="Rouze P."/>
            <person name="Simmons M.P."/>
            <person name="Aerts A.L."/>
            <person name="Allen A.E."/>
            <person name="Cuvelier M.L."/>
            <person name="Derelle E."/>
            <person name="Everett M.V."/>
            <person name="Foulon E."/>
            <person name="Grimwood J."/>
            <person name="Gundlach H."/>
            <person name="Henrissat B."/>
            <person name="Napoli C."/>
            <person name="McDonald S.M."/>
            <person name="Parker M.S."/>
            <person name="Rombauts S."/>
            <person name="Salamov A."/>
            <person name="Von Dassow P."/>
            <person name="Badger J.H."/>
            <person name="Coutinho P.M."/>
            <person name="Demir E."/>
            <person name="Dubchak I."/>
            <person name="Gentemann C."/>
            <person name="Eikrem W."/>
            <person name="Gready J.E."/>
            <person name="John U."/>
            <person name="Lanier W."/>
            <person name="Lindquist E.A."/>
            <person name="Lucas S."/>
            <person name="Mayer K.F."/>
            <person name="Moreau H."/>
            <person name="Not F."/>
            <person name="Otillar R."/>
            <person name="Panaud O."/>
            <person name="Pangilinan J."/>
            <person name="Paulsen I."/>
            <person name="Piegu B."/>
            <person name="Poliakov A."/>
            <person name="Robbens S."/>
            <person name="Schmutz J."/>
            <person name="Toulza E."/>
            <person name="Wyss T."/>
            <person name="Zelensky A."/>
            <person name="Zhou K."/>
            <person name="Armbrust E.V."/>
            <person name="Bhattacharya D."/>
            <person name="Goodenough U.W."/>
            <person name="Van de Peer Y."/>
            <person name="Grigoriev I.V."/>
        </authorList>
    </citation>
    <scope>NUCLEOTIDE SEQUENCE [LARGE SCALE GENOMIC DNA]</scope>
    <source>
        <strain evidence="4">RCC299 / NOUM17</strain>
    </source>
</reference>
<dbReference type="OrthoDB" id="498557at2759"/>
<dbReference type="GeneID" id="8246882"/>
<name>C1FHQ7_MICCC</name>
<organism evidence="3 4">
    <name type="scientific">Micromonas commoda (strain RCC299 / NOUM17 / CCMP2709)</name>
    <name type="common">Picoplanktonic green alga</name>
    <dbReference type="NCBI Taxonomy" id="296587"/>
    <lineage>
        <taxon>Eukaryota</taxon>
        <taxon>Viridiplantae</taxon>
        <taxon>Chlorophyta</taxon>
        <taxon>Mamiellophyceae</taxon>
        <taxon>Mamiellales</taxon>
        <taxon>Mamiellaceae</taxon>
        <taxon>Micromonas</taxon>
    </lineage>
</organism>
<dbReference type="Proteomes" id="UP000002009">
    <property type="component" value="Chromosome 10"/>
</dbReference>
<dbReference type="InParanoid" id="C1FHQ7"/>
<keyword evidence="2" id="KW-1133">Transmembrane helix</keyword>
<evidence type="ECO:0000313" key="3">
    <source>
        <dbReference type="EMBL" id="ACO70143.1"/>
    </source>
</evidence>
<keyword evidence="2" id="KW-0472">Membrane</keyword>
<accession>C1FHQ7</accession>
<keyword evidence="2" id="KW-0812">Transmembrane</keyword>
<feature type="compositionally biased region" description="Low complexity" evidence="1">
    <location>
        <begin position="26"/>
        <end position="37"/>
    </location>
</feature>
<feature type="compositionally biased region" description="Polar residues" evidence="1">
    <location>
        <begin position="1"/>
        <end position="11"/>
    </location>
</feature>
<dbReference type="RefSeq" id="XP_002508885.1">
    <property type="nucleotide sequence ID" value="XM_002508839.1"/>
</dbReference>
<feature type="compositionally biased region" description="Basic residues" evidence="1">
    <location>
        <begin position="80"/>
        <end position="105"/>
    </location>
</feature>
<sequence length="200" mass="21864">MEQPAGGSTQGKRAERTEGSIRFGCTFTTVTVEGATTNDAGIDDDVPRPSLRAGGFDRPSRAHIPREGVHRAEDEDGRRAPRRRRSRRRRCVPAPFTRRHGKKGHSATSAEREGEEAPAEPEVRRDPIFGFESRGEPDKIQPGFDTAEGGKVGPVGTFFISLLLIVLFGASFFFTSVPRDAIKGMVDLSDDPNAPTDVFK</sequence>